<reference evidence="2 3" key="1">
    <citation type="submission" date="2019-03" db="EMBL/GenBank/DDBJ databases">
        <title>Single cell metagenomics reveals metabolic interactions within the superorganism composed of flagellate Streblomastix strix and complex community of Bacteroidetes bacteria on its surface.</title>
        <authorList>
            <person name="Treitli S.C."/>
            <person name="Kolisko M."/>
            <person name="Husnik F."/>
            <person name="Keeling P."/>
            <person name="Hampl V."/>
        </authorList>
    </citation>
    <scope>NUCLEOTIDE SEQUENCE [LARGE SCALE GENOMIC DNA]</scope>
    <source>
        <strain evidence="2">ST1C</strain>
    </source>
</reference>
<proteinExistence type="predicted"/>
<dbReference type="Proteomes" id="UP000324800">
    <property type="component" value="Unassembled WGS sequence"/>
</dbReference>
<evidence type="ECO:0008006" key="4">
    <source>
        <dbReference type="Google" id="ProtNLM"/>
    </source>
</evidence>
<evidence type="ECO:0000256" key="1">
    <source>
        <dbReference type="SAM" id="MobiDB-lite"/>
    </source>
</evidence>
<dbReference type="AlphaFoldDB" id="A0A5J4VHI9"/>
<feature type="compositionally biased region" description="Polar residues" evidence="1">
    <location>
        <begin position="54"/>
        <end position="67"/>
    </location>
</feature>
<organism evidence="2 3">
    <name type="scientific">Streblomastix strix</name>
    <dbReference type="NCBI Taxonomy" id="222440"/>
    <lineage>
        <taxon>Eukaryota</taxon>
        <taxon>Metamonada</taxon>
        <taxon>Preaxostyla</taxon>
        <taxon>Oxymonadida</taxon>
        <taxon>Streblomastigidae</taxon>
        <taxon>Streblomastix</taxon>
    </lineage>
</organism>
<sequence>MSRRPREDRIQAVILFYTHGSGNGARLNWPEDEAPTVRFIERWASLFEEFGVVNDSSRSGRPPSSLTDKNKQKILQDINKDPEASFRDREKEIKIPHTTIQRFTGSLNFKSYRIQRDHQLSAGDLIIRLQF</sequence>
<comment type="caution">
    <text evidence="2">The sequence shown here is derived from an EMBL/GenBank/DDBJ whole genome shotgun (WGS) entry which is preliminary data.</text>
</comment>
<evidence type="ECO:0000313" key="2">
    <source>
        <dbReference type="EMBL" id="KAA6381829.1"/>
    </source>
</evidence>
<dbReference type="EMBL" id="SNRW01007107">
    <property type="protein sequence ID" value="KAA6381829.1"/>
    <property type="molecule type" value="Genomic_DNA"/>
</dbReference>
<evidence type="ECO:0000313" key="3">
    <source>
        <dbReference type="Proteomes" id="UP000324800"/>
    </source>
</evidence>
<dbReference type="OrthoDB" id="10017160at2759"/>
<dbReference type="PANTHER" id="PTHR47326">
    <property type="entry name" value="TRANSPOSABLE ELEMENT TC3 TRANSPOSASE-LIKE PROTEIN"/>
    <property type="match status" value="1"/>
</dbReference>
<dbReference type="PANTHER" id="PTHR47326:SF1">
    <property type="entry name" value="HTH PSQ-TYPE DOMAIN-CONTAINING PROTEIN"/>
    <property type="match status" value="1"/>
</dbReference>
<protein>
    <recommendedName>
        <fullName evidence="4">DUF4817 domain-containing protein</fullName>
    </recommendedName>
</protein>
<gene>
    <name evidence="2" type="ORF">EZS28_022645</name>
</gene>
<name>A0A5J4VHI9_9EUKA</name>
<feature type="region of interest" description="Disordered" evidence="1">
    <location>
        <begin position="54"/>
        <end position="92"/>
    </location>
</feature>
<accession>A0A5J4VHI9</accession>
<feature type="compositionally biased region" description="Basic and acidic residues" evidence="1">
    <location>
        <begin position="78"/>
        <end position="92"/>
    </location>
</feature>